<feature type="region of interest" description="Disordered" evidence="1">
    <location>
        <begin position="207"/>
        <end position="246"/>
    </location>
</feature>
<keyword evidence="2" id="KW-0732">Signal</keyword>
<organism evidence="3 4">
    <name type="scientific">Steinernema glaseri</name>
    <dbReference type="NCBI Taxonomy" id="37863"/>
    <lineage>
        <taxon>Eukaryota</taxon>
        <taxon>Metazoa</taxon>
        <taxon>Ecdysozoa</taxon>
        <taxon>Nematoda</taxon>
        <taxon>Chromadorea</taxon>
        <taxon>Rhabditida</taxon>
        <taxon>Tylenchina</taxon>
        <taxon>Panagrolaimomorpha</taxon>
        <taxon>Strongyloidoidea</taxon>
        <taxon>Steinernematidae</taxon>
        <taxon>Steinernema</taxon>
    </lineage>
</organism>
<accession>A0A1I7YLH6</accession>
<sequence>MIATLLILTLCGFAVAFVRYRTRRNGQRALQRFRESYQLERPNMMNVHDREIAMLEAQIRETLDRASQVPRADQPVKIEAGPKDMAGVVGFLAQHQIEDEALEFRSTNPNVIIVPKCYQGVEPGVIQSSTFLSTELTGTTLLAVPTTLPATKSIPVHRTDAKLVDVPLDGTNWDNTSCSAYHSSGNKVDSCAPDRCKTSKLCTRKSKRGIAKPKKQNKASKADSSRKVNRRVGWSDSEQKHQVIAA</sequence>
<evidence type="ECO:0000313" key="3">
    <source>
        <dbReference type="Proteomes" id="UP000095287"/>
    </source>
</evidence>
<name>A0A1I7YLH6_9BILA</name>
<keyword evidence="3" id="KW-1185">Reference proteome</keyword>
<feature type="compositionally biased region" description="Basic and acidic residues" evidence="1">
    <location>
        <begin position="237"/>
        <end position="246"/>
    </location>
</feature>
<evidence type="ECO:0000313" key="4">
    <source>
        <dbReference type="WBParaSite" id="L893_g17331.t1"/>
    </source>
</evidence>
<feature type="signal peptide" evidence="2">
    <location>
        <begin position="1"/>
        <end position="16"/>
    </location>
</feature>
<feature type="chain" id="PRO_5009312395" evidence="2">
    <location>
        <begin position="17"/>
        <end position="246"/>
    </location>
</feature>
<feature type="compositionally biased region" description="Basic residues" evidence="1">
    <location>
        <begin position="207"/>
        <end position="218"/>
    </location>
</feature>
<dbReference type="WBParaSite" id="L893_g17331.t1">
    <property type="protein sequence ID" value="L893_g17331.t1"/>
    <property type="gene ID" value="L893_g17331"/>
</dbReference>
<protein>
    <submittedName>
        <fullName evidence="4">Secreted protein</fullName>
    </submittedName>
</protein>
<evidence type="ECO:0000256" key="2">
    <source>
        <dbReference type="SAM" id="SignalP"/>
    </source>
</evidence>
<proteinExistence type="predicted"/>
<evidence type="ECO:0000256" key="1">
    <source>
        <dbReference type="SAM" id="MobiDB-lite"/>
    </source>
</evidence>
<reference evidence="4" key="1">
    <citation type="submission" date="2016-11" db="UniProtKB">
        <authorList>
            <consortium name="WormBaseParasite"/>
        </authorList>
    </citation>
    <scope>IDENTIFICATION</scope>
</reference>
<dbReference type="Proteomes" id="UP000095287">
    <property type="component" value="Unplaced"/>
</dbReference>
<dbReference type="AlphaFoldDB" id="A0A1I7YLH6"/>